<accession>A0A446CMQ0</accession>
<evidence type="ECO:0000313" key="1">
    <source>
        <dbReference type="EMBL" id="SSW69169.1"/>
    </source>
</evidence>
<reference evidence="1 2" key="1">
    <citation type="submission" date="2018-07" db="EMBL/GenBank/DDBJ databases">
        <authorList>
            <person name="Peeters C."/>
        </authorList>
    </citation>
    <scope>NUCLEOTIDE SEQUENCE [LARGE SCALE GENOMIC DNA]</scope>
    <source>
        <strain evidence="1 2">LMG 3411</strain>
    </source>
</reference>
<proteinExistence type="predicted"/>
<gene>
    <name evidence="1" type="ORF">AGI3411_04057</name>
</gene>
<evidence type="ECO:0000313" key="2">
    <source>
        <dbReference type="Proteomes" id="UP000289184"/>
    </source>
</evidence>
<protein>
    <submittedName>
        <fullName evidence="1">Uncharacterized protein</fullName>
    </submittedName>
</protein>
<dbReference type="EMBL" id="UFQB01000019">
    <property type="protein sequence ID" value="SSW69169.1"/>
    <property type="molecule type" value="Genomic_DNA"/>
</dbReference>
<sequence>MLLNDGFEKVRFTAPRLSVHADWLIMVRYGRA</sequence>
<keyword evidence="2" id="KW-1185">Reference proteome</keyword>
<dbReference type="AlphaFoldDB" id="A0A446CMQ0"/>
<dbReference type="Proteomes" id="UP000289184">
    <property type="component" value="Unassembled WGS sequence"/>
</dbReference>
<name>A0A446CMQ0_9BURK</name>
<organism evidence="1 2">
    <name type="scientific">Achromobacter agilis</name>
    <dbReference type="NCBI Taxonomy" id="1353888"/>
    <lineage>
        <taxon>Bacteria</taxon>
        <taxon>Pseudomonadati</taxon>
        <taxon>Pseudomonadota</taxon>
        <taxon>Betaproteobacteria</taxon>
        <taxon>Burkholderiales</taxon>
        <taxon>Alcaligenaceae</taxon>
        <taxon>Achromobacter</taxon>
    </lineage>
</organism>